<dbReference type="Pfam" id="PF05719">
    <property type="entry name" value="GPP34"/>
    <property type="match status" value="1"/>
</dbReference>
<comment type="caution">
    <text evidence="5">The sequence shown here is derived from an EMBL/GenBank/DDBJ whole genome shotgun (WGS) entry which is preliminary data.</text>
</comment>
<protein>
    <recommendedName>
        <fullName evidence="7">GPP34 family phosphoprotein</fullName>
    </recommendedName>
</protein>
<organism evidence="5 6">
    <name type="scientific">Curtobacterium pusillum</name>
    <dbReference type="NCBI Taxonomy" id="69373"/>
    <lineage>
        <taxon>Bacteria</taxon>
        <taxon>Bacillati</taxon>
        <taxon>Actinomycetota</taxon>
        <taxon>Actinomycetes</taxon>
        <taxon>Micrococcales</taxon>
        <taxon>Microbacteriaceae</taxon>
        <taxon>Curtobacterium</taxon>
    </lineage>
</organism>
<dbReference type="InterPro" id="IPR008628">
    <property type="entry name" value="GPP34-like"/>
</dbReference>
<dbReference type="RefSeq" id="WP_182515535.1">
    <property type="nucleotide sequence ID" value="NZ_JACGXP010000002.1"/>
</dbReference>
<dbReference type="GO" id="GO:0012505">
    <property type="term" value="C:endomembrane system"/>
    <property type="evidence" value="ECO:0007669"/>
    <property type="project" value="UniProtKB-ARBA"/>
</dbReference>
<gene>
    <name evidence="5" type="ORF">FHW23_001181</name>
</gene>
<keyword evidence="4" id="KW-0472">Membrane</keyword>
<evidence type="ECO:0000256" key="2">
    <source>
        <dbReference type="ARBA" id="ARBA00023034"/>
    </source>
</evidence>
<dbReference type="GO" id="GO:0070273">
    <property type="term" value="F:phosphatidylinositol-4-phosphate binding"/>
    <property type="evidence" value="ECO:0007669"/>
    <property type="project" value="InterPro"/>
</dbReference>
<sequence>MAESLTIPQAFALLQIAPDGRRSTDGQRLDIGLAGAVLADLALRGAVTLDGGKVAVASGTVAGDAALDEVLGSIAASGAPRKAKWWVQRLGKRPLRDAVLAGLVQRGIISEEQRTTLVLFTTTRHPERDGGPEALVRSGIADVLGQRTSPTPYLAALIGLLDATNTLREQFGRVDKALVKSIAEGEWASPAVRAVLSDIQTAAIVAGVVASTAATSAATG</sequence>
<name>A0AAW3T581_9MICO</name>
<evidence type="ECO:0000256" key="4">
    <source>
        <dbReference type="ARBA" id="ARBA00023136"/>
    </source>
</evidence>
<comment type="subcellular location">
    <subcellularLocation>
        <location evidence="1">Golgi apparatus membrane</location>
        <topology evidence="1">Peripheral membrane protein</topology>
        <orientation evidence="1">Cytoplasmic side</orientation>
    </subcellularLocation>
</comment>
<evidence type="ECO:0000313" key="6">
    <source>
        <dbReference type="Proteomes" id="UP000590225"/>
    </source>
</evidence>
<keyword evidence="3" id="KW-0446">Lipid-binding</keyword>
<evidence type="ECO:0000256" key="3">
    <source>
        <dbReference type="ARBA" id="ARBA00023121"/>
    </source>
</evidence>
<evidence type="ECO:0008006" key="7">
    <source>
        <dbReference type="Google" id="ProtNLM"/>
    </source>
</evidence>
<dbReference type="InterPro" id="IPR038261">
    <property type="entry name" value="GPP34-like_sf"/>
</dbReference>
<reference evidence="5 6" key="1">
    <citation type="submission" date="2020-07" db="EMBL/GenBank/DDBJ databases">
        <title>Above-ground endophytic microbial communities from plants in different locations in the United States.</title>
        <authorList>
            <person name="Frank C."/>
        </authorList>
    </citation>
    <scope>NUCLEOTIDE SEQUENCE [LARGE SCALE GENOMIC DNA]</scope>
    <source>
        <strain evidence="5 6">WPL5_2</strain>
    </source>
</reference>
<evidence type="ECO:0000256" key="1">
    <source>
        <dbReference type="ARBA" id="ARBA00004255"/>
    </source>
</evidence>
<dbReference type="GO" id="GO:0005737">
    <property type="term" value="C:cytoplasm"/>
    <property type="evidence" value="ECO:0007669"/>
    <property type="project" value="UniProtKB-ARBA"/>
</dbReference>
<evidence type="ECO:0000313" key="5">
    <source>
        <dbReference type="EMBL" id="MBA8989935.1"/>
    </source>
</evidence>
<dbReference type="AlphaFoldDB" id="A0AAW3T581"/>
<dbReference type="EMBL" id="JACGXP010000002">
    <property type="protein sequence ID" value="MBA8989935.1"/>
    <property type="molecule type" value="Genomic_DNA"/>
</dbReference>
<keyword evidence="2" id="KW-0333">Golgi apparatus</keyword>
<accession>A0AAW3T581</accession>
<dbReference type="Gene3D" id="1.10.3630.10">
    <property type="entry name" value="yeast vps74-n-term truncation variant domain like"/>
    <property type="match status" value="1"/>
</dbReference>
<proteinExistence type="predicted"/>
<dbReference type="Proteomes" id="UP000590225">
    <property type="component" value="Unassembled WGS sequence"/>
</dbReference>